<dbReference type="InterPro" id="IPR013123">
    <property type="entry name" value="SpoU_subst-bd"/>
</dbReference>
<dbReference type="SUPFAM" id="SSF55315">
    <property type="entry name" value="L30e-like"/>
    <property type="match status" value="1"/>
</dbReference>
<dbReference type="Pfam" id="PF00588">
    <property type="entry name" value="SpoU_methylase"/>
    <property type="match status" value="1"/>
</dbReference>
<dbReference type="OrthoDB" id="9785673at2"/>
<evidence type="ECO:0000313" key="4">
    <source>
        <dbReference type="EMBL" id="RDU72799.1"/>
    </source>
</evidence>
<gene>
    <name evidence="4" type="ORF">CQA57_06320</name>
</gene>
<dbReference type="GO" id="GO:0008173">
    <property type="term" value="F:RNA methyltransferase activity"/>
    <property type="evidence" value="ECO:0007669"/>
    <property type="project" value="InterPro"/>
</dbReference>
<dbReference type="InterPro" id="IPR001537">
    <property type="entry name" value="SpoU_MeTrfase"/>
</dbReference>
<dbReference type="Gene3D" id="3.40.1280.10">
    <property type="match status" value="1"/>
</dbReference>
<dbReference type="GO" id="GO:0003723">
    <property type="term" value="F:RNA binding"/>
    <property type="evidence" value="ECO:0007669"/>
    <property type="project" value="InterPro"/>
</dbReference>
<dbReference type="InterPro" id="IPR029028">
    <property type="entry name" value="Alpha/beta_knot_MTases"/>
</dbReference>
<organism evidence="4 5">
    <name type="scientific">Helicobacter anseris</name>
    <dbReference type="NCBI Taxonomy" id="375926"/>
    <lineage>
        <taxon>Bacteria</taxon>
        <taxon>Pseudomonadati</taxon>
        <taxon>Campylobacterota</taxon>
        <taxon>Epsilonproteobacteria</taxon>
        <taxon>Campylobacterales</taxon>
        <taxon>Helicobacteraceae</taxon>
        <taxon>Helicobacter</taxon>
    </lineage>
</organism>
<dbReference type="PANTHER" id="PTHR46429:SF1">
    <property type="entry name" value="23S RRNA (GUANOSINE-2'-O-)-METHYLTRANSFERASE RLMB"/>
    <property type="match status" value="1"/>
</dbReference>
<dbReference type="SMART" id="SM00967">
    <property type="entry name" value="SpoU_sub_bind"/>
    <property type="match status" value="1"/>
</dbReference>
<dbReference type="Gene3D" id="3.30.1330.30">
    <property type="match status" value="1"/>
</dbReference>
<evidence type="ECO:0000256" key="2">
    <source>
        <dbReference type="ARBA" id="ARBA00022679"/>
    </source>
</evidence>
<comment type="caution">
    <text evidence="4">The sequence shown here is derived from an EMBL/GenBank/DDBJ whole genome shotgun (WGS) entry which is preliminary data.</text>
</comment>
<dbReference type="GO" id="GO:0032259">
    <property type="term" value="P:methylation"/>
    <property type="evidence" value="ECO:0007669"/>
    <property type="project" value="UniProtKB-KW"/>
</dbReference>
<dbReference type="SUPFAM" id="SSF75217">
    <property type="entry name" value="alpha/beta knot"/>
    <property type="match status" value="1"/>
</dbReference>
<dbReference type="InterPro" id="IPR029026">
    <property type="entry name" value="tRNA_m1G_MTases_N"/>
</dbReference>
<feature type="domain" description="RNA 2-O ribose methyltransferase substrate binding" evidence="3">
    <location>
        <begin position="2"/>
        <end position="74"/>
    </location>
</feature>
<dbReference type="InterPro" id="IPR004441">
    <property type="entry name" value="rRNA_MeTrfase_TrmH"/>
</dbReference>
<keyword evidence="5" id="KW-1185">Reference proteome</keyword>
<dbReference type="NCBIfam" id="TIGR00186">
    <property type="entry name" value="rRNA_methyl_3"/>
    <property type="match status" value="1"/>
</dbReference>
<proteinExistence type="predicted"/>
<sequence>MIVFGKQSVCYILEYAPHLIEEIYFSKEIDKKLFSKFSKLSKPIIRLDNKKAQSLAKGGNHQGFFLKIASLEQSSFKEIKSMRKILVLCGITDTGNIGSIFRSAYCLGIEAIVLSGIKSFSIEGVLRSSVGAILQVPFCIFENPLDVINELRNEKFFLYGADMSGKDISQCNIADKYALFLGSEGSGLGGKILSKLDTILSIRMHNSFNSLNVAVAAGILMHRM</sequence>
<dbReference type="InterPro" id="IPR029064">
    <property type="entry name" value="Ribosomal_eL30-like_sf"/>
</dbReference>
<accession>A0A3D8J5N0</accession>
<dbReference type="GO" id="GO:0005829">
    <property type="term" value="C:cytosol"/>
    <property type="evidence" value="ECO:0007669"/>
    <property type="project" value="TreeGrafter"/>
</dbReference>
<name>A0A3D8J5N0_9HELI</name>
<dbReference type="PANTHER" id="PTHR46429">
    <property type="entry name" value="23S RRNA (GUANOSINE-2'-O-)-METHYLTRANSFERASE RLMB"/>
    <property type="match status" value="1"/>
</dbReference>
<dbReference type="AlphaFoldDB" id="A0A3D8J5N0"/>
<keyword evidence="2 4" id="KW-0808">Transferase</keyword>
<dbReference type="RefSeq" id="WP_115579390.1">
    <property type="nucleotide sequence ID" value="NZ_NXLX01000016.1"/>
</dbReference>
<dbReference type="CDD" id="cd18095">
    <property type="entry name" value="SpoU-like_rRNA-MTase"/>
    <property type="match status" value="1"/>
</dbReference>
<protein>
    <submittedName>
        <fullName evidence="4">23S rRNA (Guanosine(2251)-2'-O)-methyltransferase RlmB</fullName>
    </submittedName>
</protein>
<dbReference type="EMBL" id="NXLX01000016">
    <property type="protein sequence ID" value="RDU72799.1"/>
    <property type="molecule type" value="Genomic_DNA"/>
</dbReference>
<dbReference type="GO" id="GO:0006396">
    <property type="term" value="P:RNA processing"/>
    <property type="evidence" value="ECO:0007669"/>
    <property type="project" value="InterPro"/>
</dbReference>
<evidence type="ECO:0000313" key="5">
    <source>
        <dbReference type="Proteomes" id="UP000256695"/>
    </source>
</evidence>
<dbReference type="Pfam" id="PF08032">
    <property type="entry name" value="SpoU_sub_bind"/>
    <property type="match status" value="1"/>
</dbReference>
<evidence type="ECO:0000256" key="1">
    <source>
        <dbReference type="ARBA" id="ARBA00022603"/>
    </source>
</evidence>
<reference evidence="4 5" key="1">
    <citation type="submission" date="2018-04" db="EMBL/GenBank/DDBJ databases">
        <title>Novel Campyloabacter and Helicobacter Species and Strains.</title>
        <authorList>
            <person name="Mannion A.J."/>
            <person name="Shen Z."/>
            <person name="Fox J.G."/>
        </authorList>
    </citation>
    <scope>NUCLEOTIDE SEQUENCE [LARGE SCALE GENOMIC DNA]</scope>
    <source>
        <strain evidence="4 5">MIT 04-9362</strain>
    </source>
</reference>
<keyword evidence="1 4" id="KW-0489">Methyltransferase</keyword>
<dbReference type="Proteomes" id="UP000256695">
    <property type="component" value="Unassembled WGS sequence"/>
</dbReference>
<evidence type="ECO:0000259" key="3">
    <source>
        <dbReference type="SMART" id="SM00967"/>
    </source>
</evidence>